<sequence length="182" mass="20426">MDIRNPREVTSALPATWAVIGHLRANGGGSGPQKMCAQKYRYSCGLSRLRAVNDRTRGFKPLETRTKATMCAAMYTYRDIDCGEIEDKRDVSMNSGCEMEEKIGKSQRLLTSHRGCSFSTKAMGTNAGWHYWDGSLDNNIYYTLESCPVWEKQSIASNDDRSKSWDFSLLVIVLKIFGGDQS</sequence>
<gene>
    <name evidence="1" type="ORF">EVAR_57225_1</name>
</gene>
<evidence type="ECO:0000313" key="2">
    <source>
        <dbReference type="Proteomes" id="UP000299102"/>
    </source>
</evidence>
<evidence type="ECO:0000313" key="1">
    <source>
        <dbReference type="EMBL" id="GBP75487.1"/>
    </source>
</evidence>
<accession>A0A4C1YM92</accession>
<keyword evidence="2" id="KW-1185">Reference proteome</keyword>
<organism evidence="1 2">
    <name type="scientific">Eumeta variegata</name>
    <name type="common">Bagworm moth</name>
    <name type="synonym">Eumeta japonica</name>
    <dbReference type="NCBI Taxonomy" id="151549"/>
    <lineage>
        <taxon>Eukaryota</taxon>
        <taxon>Metazoa</taxon>
        <taxon>Ecdysozoa</taxon>
        <taxon>Arthropoda</taxon>
        <taxon>Hexapoda</taxon>
        <taxon>Insecta</taxon>
        <taxon>Pterygota</taxon>
        <taxon>Neoptera</taxon>
        <taxon>Endopterygota</taxon>
        <taxon>Lepidoptera</taxon>
        <taxon>Glossata</taxon>
        <taxon>Ditrysia</taxon>
        <taxon>Tineoidea</taxon>
        <taxon>Psychidae</taxon>
        <taxon>Oiketicinae</taxon>
        <taxon>Eumeta</taxon>
    </lineage>
</organism>
<dbReference type="EMBL" id="BGZK01001250">
    <property type="protein sequence ID" value="GBP75487.1"/>
    <property type="molecule type" value="Genomic_DNA"/>
</dbReference>
<proteinExistence type="predicted"/>
<dbReference type="AlphaFoldDB" id="A0A4C1YM92"/>
<dbReference type="Proteomes" id="UP000299102">
    <property type="component" value="Unassembled WGS sequence"/>
</dbReference>
<name>A0A4C1YM92_EUMVA</name>
<reference evidence="1 2" key="1">
    <citation type="journal article" date="2019" name="Commun. Biol.">
        <title>The bagworm genome reveals a unique fibroin gene that provides high tensile strength.</title>
        <authorList>
            <person name="Kono N."/>
            <person name="Nakamura H."/>
            <person name="Ohtoshi R."/>
            <person name="Tomita M."/>
            <person name="Numata K."/>
            <person name="Arakawa K."/>
        </authorList>
    </citation>
    <scope>NUCLEOTIDE SEQUENCE [LARGE SCALE GENOMIC DNA]</scope>
</reference>
<comment type="caution">
    <text evidence="1">The sequence shown here is derived from an EMBL/GenBank/DDBJ whole genome shotgun (WGS) entry which is preliminary data.</text>
</comment>
<protein>
    <submittedName>
        <fullName evidence="1">Uncharacterized protein</fullName>
    </submittedName>
</protein>